<dbReference type="OrthoDB" id="9809324at2"/>
<accession>A0A419S598</accession>
<dbReference type="AlphaFoldDB" id="A0A419S598"/>
<dbReference type="RefSeq" id="WP_120182019.1">
    <property type="nucleotide sequence ID" value="NZ_MBTA01000025.1"/>
</dbReference>
<proteinExistence type="predicted"/>
<evidence type="ECO:0000259" key="1">
    <source>
        <dbReference type="Pfam" id="PF13304"/>
    </source>
</evidence>
<reference evidence="2 3" key="1">
    <citation type="submission" date="2016-07" db="EMBL/GenBank/DDBJ databases">
        <title>Genome of Pelobium manganitolerans.</title>
        <authorList>
            <person name="Wu S."/>
            <person name="Wang G."/>
        </authorList>
    </citation>
    <scope>NUCLEOTIDE SEQUENCE [LARGE SCALE GENOMIC DNA]</scope>
    <source>
        <strain evidence="2 3">YS-25</strain>
    </source>
</reference>
<dbReference type="SUPFAM" id="SSF52540">
    <property type="entry name" value="P-loop containing nucleoside triphosphate hydrolases"/>
    <property type="match status" value="1"/>
</dbReference>
<dbReference type="Pfam" id="PF13304">
    <property type="entry name" value="AAA_21"/>
    <property type="match status" value="1"/>
</dbReference>
<keyword evidence="3" id="KW-1185">Reference proteome</keyword>
<feature type="domain" description="ATPase AAA-type core" evidence="1">
    <location>
        <begin position="46"/>
        <end position="360"/>
    </location>
</feature>
<dbReference type="Proteomes" id="UP000283433">
    <property type="component" value="Unassembled WGS sequence"/>
</dbReference>
<name>A0A419S598_9SPHI</name>
<dbReference type="Gene3D" id="3.40.50.300">
    <property type="entry name" value="P-loop containing nucleotide triphosphate hydrolases"/>
    <property type="match status" value="1"/>
</dbReference>
<sequence>MLLEFSVGNYLSFKTKTTLSLAATSIKEHVDTNIFSTERLDLLKGAVIYGANASGKSNFIKAMSTMRRLVLQSFEQSSADELDIVPFLLNTDTEQSASFFETVFIIDNIRYRYGFEVDDKQVHAEWLFEAPKNAEKPLFVREDEGIEVMKSFPEGKDLEERTRDNALFLTVADQFNGKIAKKIMQWFNNFITISGLSHEGYKGVTFGMLENKHTSSTLLNFYKKLDLGFDDINISKKPFDPKELPNDMAEGLFKQLVTDLEGAFRIDIKTIHKKYSAKGKLVGNVEFDMRSQESSGTNKLFNISGSVFDVLNDGGVLVVDELDASLHPLLTLAVTKLFNSREFNQNNAQLIFATHDTNLLYYGNYRRDQIYFVEKDTYGSSNMYSLVEYKEEGKTIRKDRSFEKDYIEGRYGAIPFIGNLSNVVTEWQEK</sequence>
<evidence type="ECO:0000313" key="3">
    <source>
        <dbReference type="Proteomes" id="UP000283433"/>
    </source>
</evidence>
<dbReference type="PANTHER" id="PTHR40396">
    <property type="entry name" value="ATPASE-LIKE PROTEIN"/>
    <property type="match status" value="1"/>
</dbReference>
<dbReference type="InterPro" id="IPR027417">
    <property type="entry name" value="P-loop_NTPase"/>
</dbReference>
<comment type="caution">
    <text evidence="2">The sequence shown here is derived from an EMBL/GenBank/DDBJ whole genome shotgun (WGS) entry which is preliminary data.</text>
</comment>
<organism evidence="2 3">
    <name type="scientific">Pelobium manganitolerans</name>
    <dbReference type="NCBI Taxonomy" id="1842495"/>
    <lineage>
        <taxon>Bacteria</taxon>
        <taxon>Pseudomonadati</taxon>
        <taxon>Bacteroidota</taxon>
        <taxon>Sphingobacteriia</taxon>
        <taxon>Sphingobacteriales</taxon>
        <taxon>Sphingobacteriaceae</taxon>
        <taxon>Pelobium</taxon>
    </lineage>
</organism>
<dbReference type="EMBL" id="MBTA01000025">
    <property type="protein sequence ID" value="RKD15150.1"/>
    <property type="molecule type" value="Genomic_DNA"/>
</dbReference>
<protein>
    <recommendedName>
        <fullName evidence="1">ATPase AAA-type core domain-containing protein</fullName>
    </recommendedName>
</protein>
<dbReference type="GO" id="GO:0005524">
    <property type="term" value="F:ATP binding"/>
    <property type="evidence" value="ECO:0007669"/>
    <property type="project" value="InterPro"/>
</dbReference>
<gene>
    <name evidence="2" type="ORF">BCY91_06415</name>
</gene>
<evidence type="ECO:0000313" key="2">
    <source>
        <dbReference type="EMBL" id="RKD15150.1"/>
    </source>
</evidence>
<dbReference type="InterPro" id="IPR003959">
    <property type="entry name" value="ATPase_AAA_core"/>
</dbReference>
<dbReference type="PANTHER" id="PTHR40396:SF1">
    <property type="entry name" value="ATPASE AAA-TYPE CORE DOMAIN-CONTAINING PROTEIN"/>
    <property type="match status" value="1"/>
</dbReference>
<dbReference type="GO" id="GO:0016887">
    <property type="term" value="F:ATP hydrolysis activity"/>
    <property type="evidence" value="ECO:0007669"/>
    <property type="project" value="InterPro"/>
</dbReference>